<dbReference type="Proteomes" id="UP000023152">
    <property type="component" value="Unassembled WGS sequence"/>
</dbReference>
<keyword evidence="4" id="KW-1185">Reference proteome</keyword>
<gene>
    <name evidence="3" type="ORF">RFI_08589</name>
</gene>
<keyword evidence="2" id="KW-0812">Transmembrane</keyword>
<feature type="region of interest" description="Disordered" evidence="1">
    <location>
        <begin position="125"/>
        <end position="146"/>
    </location>
</feature>
<proteinExistence type="predicted"/>
<name>X6NS42_RETFI</name>
<feature type="transmembrane region" description="Helical" evidence="2">
    <location>
        <begin position="245"/>
        <end position="268"/>
    </location>
</feature>
<sequence>MRNQEMIGYSRKGGAMGNNNSGLTMSLGTAGLSGFSSSVSNASYAPYGNAQHSYMSIGRGVVGGVPSQVFSVVTGMNEPPLREHIPLSLVKVNWSADHVQSGSGGSYPQYIGDYNVAHRIRDDGGYSNAGSSLQPSAPSRKHRPTPAPTMQIAKAIDGFRRVPVLGQPPHTNRVNVSASTDRKKKALRPYLVRARRILRLTNDCVICGMGQAVPVVAEVVEQLKRERVAIVASFVYMYFFPFENLINFFFFLPLLSMISLTYTCLFFLCSHGSGKNCILCIYLHMLHTIGVETDLSEFDSELEEHRPIIEVFLFFKFFFCVHFNCLCDDHFRDKKLVSDFRRRKVIEIFELHDNESVGALSIAIIEKVSSYK</sequence>
<evidence type="ECO:0008006" key="5">
    <source>
        <dbReference type="Google" id="ProtNLM"/>
    </source>
</evidence>
<comment type="caution">
    <text evidence="3">The sequence shown here is derived from an EMBL/GenBank/DDBJ whole genome shotgun (WGS) entry which is preliminary data.</text>
</comment>
<evidence type="ECO:0000256" key="2">
    <source>
        <dbReference type="SAM" id="Phobius"/>
    </source>
</evidence>
<feature type="compositionally biased region" description="Polar residues" evidence="1">
    <location>
        <begin position="128"/>
        <end position="137"/>
    </location>
</feature>
<organism evidence="3 4">
    <name type="scientific">Reticulomyxa filosa</name>
    <dbReference type="NCBI Taxonomy" id="46433"/>
    <lineage>
        <taxon>Eukaryota</taxon>
        <taxon>Sar</taxon>
        <taxon>Rhizaria</taxon>
        <taxon>Retaria</taxon>
        <taxon>Foraminifera</taxon>
        <taxon>Monothalamids</taxon>
        <taxon>Reticulomyxidae</taxon>
        <taxon>Reticulomyxa</taxon>
    </lineage>
</organism>
<evidence type="ECO:0000256" key="1">
    <source>
        <dbReference type="SAM" id="MobiDB-lite"/>
    </source>
</evidence>
<reference evidence="3 4" key="1">
    <citation type="journal article" date="2013" name="Curr. Biol.">
        <title>The Genome of the Foraminiferan Reticulomyxa filosa.</title>
        <authorList>
            <person name="Glockner G."/>
            <person name="Hulsmann N."/>
            <person name="Schleicher M."/>
            <person name="Noegel A.A."/>
            <person name="Eichinger L."/>
            <person name="Gallinger C."/>
            <person name="Pawlowski J."/>
            <person name="Sierra R."/>
            <person name="Euteneuer U."/>
            <person name="Pillet L."/>
            <person name="Moustafa A."/>
            <person name="Platzer M."/>
            <person name="Groth M."/>
            <person name="Szafranski K."/>
            <person name="Schliwa M."/>
        </authorList>
    </citation>
    <scope>NUCLEOTIDE SEQUENCE [LARGE SCALE GENOMIC DNA]</scope>
</reference>
<evidence type="ECO:0000313" key="4">
    <source>
        <dbReference type="Proteomes" id="UP000023152"/>
    </source>
</evidence>
<dbReference type="EMBL" id="ASPP01006613">
    <property type="protein sequence ID" value="ETO28539.1"/>
    <property type="molecule type" value="Genomic_DNA"/>
</dbReference>
<keyword evidence="2" id="KW-0472">Membrane</keyword>
<evidence type="ECO:0000313" key="3">
    <source>
        <dbReference type="EMBL" id="ETO28539.1"/>
    </source>
</evidence>
<keyword evidence="2" id="KW-1133">Transmembrane helix</keyword>
<dbReference type="AlphaFoldDB" id="X6NS42"/>
<protein>
    <recommendedName>
        <fullName evidence="5">DNA/RNA-binding protein Alba-like domain-containing protein</fullName>
    </recommendedName>
</protein>
<accession>X6NS42</accession>